<dbReference type="InterPro" id="IPR039146">
    <property type="entry name" value="GPANK1"/>
</dbReference>
<evidence type="ECO:0000313" key="3">
    <source>
        <dbReference type="Proteomes" id="UP000094819"/>
    </source>
</evidence>
<dbReference type="PANTHER" id="PTHR20923:SF1">
    <property type="entry name" value="G PATCH DOMAIN AND ANKYRIN REPEAT-CONTAINING PROTEIN 1"/>
    <property type="match status" value="1"/>
</dbReference>
<feature type="region of interest" description="Disordered" evidence="1">
    <location>
        <begin position="378"/>
        <end position="423"/>
    </location>
</feature>
<dbReference type="Proteomes" id="UP000094819">
    <property type="component" value="Unassembled WGS sequence"/>
</dbReference>
<feature type="compositionally biased region" description="Gly residues" evidence="1">
    <location>
        <begin position="251"/>
        <end position="264"/>
    </location>
</feature>
<organism evidence="2 3">
    <name type="scientific">Cryptococcus wingfieldii CBS 7118</name>
    <dbReference type="NCBI Taxonomy" id="1295528"/>
    <lineage>
        <taxon>Eukaryota</taxon>
        <taxon>Fungi</taxon>
        <taxon>Dikarya</taxon>
        <taxon>Basidiomycota</taxon>
        <taxon>Agaricomycotina</taxon>
        <taxon>Tremellomycetes</taxon>
        <taxon>Tremellales</taxon>
        <taxon>Cryptococcaceae</taxon>
        <taxon>Cryptococcus</taxon>
    </lineage>
</organism>
<protein>
    <recommendedName>
        <fullName evidence="4">G-patch domain-containing protein</fullName>
    </recommendedName>
</protein>
<sequence>MTEPRPYRAGLGLPPVFTIRSGEAPSRDAHDNIVEHDFDAEEDQDQAEGSHPGKKVESKEPIVFEALPKHLAWPEWNVNPYKHGPERLKRPPTFVKSTITYDELGRSVSDGVEVDIDTGRSEAVEAAKEKREVDSGDKVKDWYLSLAKGSGSNAASVPAAASRPVSLTPTYIPPDPPKDPLHMPVKRQDWFVRRPLVTSQSLPSSRPSTPAPSSISSLLSLPSIPNAKASNKGKDKAHYYALGPENKGYGMLQGLGWGGGGLGKPEGWTEVPDDGTPPSQECSIRKDDKGRRKRAHSRPEDEVQETDPKGNPIIDLTLSPSLSPSPSPSVSPEPSPMSGPGRVTPISTALKLDRLGLGHSHTSQAKITHTQKEIVKAQKKAKMGHKRVFKGEEAGMSKKEKVDWKRKNKKDREDRIRLMAALN</sequence>
<evidence type="ECO:0008006" key="4">
    <source>
        <dbReference type="Google" id="ProtNLM"/>
    </source>
</evidence>
<accession>A0A1E3J2V8</accession>
<dbReference type="AlphaFoldDB" id="A0A1E3J2V8"/>
<dbReference type="PANTHER" id="PTHR20923">
    <property type="entry name" value="BAT4 PROTEIN-RELATED"/>
    <property type="match status" value="1"/>
</dbReference>
<keyword evidence="3" id="KW-1185">Reference proteome</keyword>
<dbReference type="EMBL" id="AWGH01000013">
    <property type="protein sequence ID" value="ODN95184.1"/>
    <property type="molecule type" value="Genomic_DNA"/>
</dbReference>
<dbReference type="GeneID" id="30193784"/>
<feature type="compositionally biased region" description="Pro residues" evidence="1">
    <location>
        <begin position="323"/>
        <end position="337"/>
    </location>
</feature>
<feature type="compositionally biased region" description="Basic and acidic residues" evidence="1">
    <location>
        <begin position="176"/>
        <end position="192"/>
    </location>
</feature>
<comment type="caution">
    <text evidence="2">The sequence shown here is derived from an EMBL/GenBank/DDBJ whole genome shotgun (WGS) entry which is preliminary data.</text>
</comment>
<feature type="compositionally biased region" description="Low complexity" evidence="1">
    <location>
        <begin position="150"/>
        <end position="170"/>
    </location>
</feature>
<feature type="compositionally biased region" description="Basic residues" evidence="1">
    <location>
        <begin position="378"/>
        <end position="388"/>
    </location>
</feature>
<feature type="compositionally biased region" description="Low complexity" evidence="1">
    <location>
        <begin position="201"/>
        <end position="225"/>
    </location>
</feature>
<feature type="compositionally biased region" description="Basic and acidic residues" evidence="1">
    <location>
        <begin position="389"/>
        <end position="417"/>
    </location>
</feature>
<feature type="region of interest" description="Disordered" evidence="1">
    <location>
        <begin position="1"/>
        <end position="59"/>
    </location>
</feature>
<name>A0A1E3J2V8_9TREE</name>
<evidence type="ECO:0000256" key="1">
    <source>
        <dbReference type="SAM" id="MobiDB-lite"/>
    </source>
</evidence>
<gene>
    <name evidence="2" type="ORF">L198_04571</name>
</gene>
<dbReference type="OrthoDB" id="2538319at2759"/>
<feature type="compositionally biased region" description="Basic and acidic residues" evidence="1">
    <location>
        <begin position="25"/>
        <end position="37"/>
    </location>
</feature>
<dbReference type="RefSeq" id="XP_019031164.1">
    <property type="nucleotide sequence ID" value="XM_019176689.1"/>
</dbReference>
<reference evidence="2 3" key="1">
    <citation type="submission" date="2016-06" db="EMBL/GenBank/DDBJ databases">
        <title>Evolution of pathogenesis and genome organization in the Tremellales.</title>
        <authorList>
            <person name="Cuomo C."/>
            <person name="Litvintseva A."/>
            <person name="Heitman J."/>
            <person name="Chen Y."/>
            <person name="Sun S."/>
            <person name="Springer D."/>
            <person name="Dromer F."/>
            <person name="Young S."/>
            <person name="Zeng Q."/>
            <person name="Chapman S."/>
            <person name="Gujja S."/>
            <person name="Saif S."/>
            <person name="Birren B."/>
        </authorList>
    </citation>
    <scope>NUCLEOTIDE SEQUENCE [LARGE SCALE GENOMIC DNA]</scope>
    <source>
        <strain evidence="2 3">CBS 7118</strain>
    </source>
</reference>
<feature type="region of interest" description="Disordered" evidence="1">
    <location>
        <begin position="150"/>
        <end position="349"/>
    </location>
</feature>
<evidence type="ECO:0000313" key="2">
    <source>
        <dbReference type="EMBL" id="ODN95184.1"/>
    </source>
</evidence>
<proteinExistence type="predicted"/>